<dbReference type="Pfam" id="PF12320">
    <property type="entry name" value="SbcD_C"/>
    <property type="match status" value="1"/>
</dbReference>
<evidence type="ECO:0000256" key="5">
    <source>
        <dbReference type="ARBA" id="ARBA00022801"/>
    </source>
</evidence>
<evidence type="ECO:0000256" key="6">
    <source>
        <dbReference type="ARBA" id="ARBA00022839"/>
    </source>
</evidence>
<proteinExistence type="inferred from homology"/>
<dbReference type="InterPro" id="IPR004843">
    <property type="entry name" value="Calcineurin-like_PHP"/>
</dbReference>
<dbReference type="RefSeq" id="WP_107185417.1">
    <property type="nucleotide sequence ID" value="NZ_PYNS01000015.1"/>
</dbReference>
<organism evidence="10 11">
    <name type="scientific">Photobacterium leiognathi subsp. mandapamensis</name>
    <name type="common">Photobacterium mandapamensis</name>
    <dbReference type="NCBI Taxonomy" id="48408"/>
    <lineage>
        <taxon>Bacteria</taxon>
        <taxon>Pseudomonadati</taxon>
        <taxon>Pseudomonadota</taxon>
        <taxon>Gammaproteobacteria</taxon>
        <taxon>Vibrionales</taxon>
        <taxon>Vibrionaceae</taxon>
        <taxon>Photobacterium</taxon>
    </lineage>
</organism>
<dbReference type="GO" id="GO:0004519">
    <property type="term" value="F:endonuclease activity"/>
    <property type="evidence" value="ECO:0007669"/>
    <property type="project" value="UniProtKB-KW"/>
</dbReference>
<sequence length="410" mass="46170">MKIIHTSDWHLGHQLHGYNREYEHQAFLDWLADELETQQADALLVAGDIFDTANPPASSWRMLYRFLAKVSKTLPNLDVVMIGGNHDSPSKLDAPHELLKAFDLHMVGGIHRLEDGTLDVERMLVPITNKDQQTAAYVLAVPFLRSADLRTDNLDENDDRLIKGVEVLYGEMTQAARKLLAPEQAMIGMGHAYMASGQLSEMSERRVLGGNQHALPASIFADDMSYVALGHLHLAQKVAKKEHVRYSGSPIPLSMSERNYKHQILAVEFDGRDVKAIDEIAIPRNVDMLKVPTKPAPLDEVLAALKALPDDELPREQQPFLEVHVLLDKPQALLREKVLQALEGKSVRLAKITPHYNQREQQDSLQHRRLSDVSPQQVFALSWNKKFDGEPTEAMAEAFETLLTQVEEQE</sequence>
<keyword evidence="7" id="KW-0235">DNA replication</keyword>
<dbReference type="AlphaFoldDB" id="A0A2T3KTQ3"/>
<dbReference type="NCBIfam" id="TIGR00619">
    <property type="entry name" value="sbcd"/>
    <property type="match status" value="1"/>
</dbReference>
<dbReference type="GO" id="GO:0008408">
    <property type="term" value="F:3'-5' exonuclease activity"/>
    <property type="evidence" value="ECO:0007669"/>
    <property type="project" value="InterPro"/>
</dbReference>
<keyword evidence="6 7" id="KW-0269">Exonuclease</keyword>
<dbReference type="InterPro" id="IPR004593">
    <property type="entry name" value="SbcD"/>
</dbReference>
<dbReference type="InterPro" id="IPR050535">
    <property type="entry name" value="DNA_Repair-Maintenance_Comp"/>
</dbReference>
<comment type="caution">
    <text evidence="10">The sequence shown here is derived from an EMBL/GenBank/DDBJ whole genome shotgun (WGS) entry which is preliminary data.</text>
</comment>
<feature type="domain" description="Nuclease SbcCD subunit D C-terminal" evidence="9">
    <location>
        <begin position="286"/>
        <end position="384"/>
    </location>
</feature>
<comment type="subunit">
    <text evidence="2 7">Heterodimer of SbcC and SbcD.</text>
</comment>
<comment type="function">
    <text evidence="7">SbcCD cleaves DNA hairpin structures. These structures can inhibit DNA replication and are intermediates in certain DNA recombination reactions. The complex acts as a 3'-&gt;5' double strand exonuclease that can open hairpins. It also has a 5' single-strand endonuclease activity.</text>
</comment>
<evidence type="ECO:0000313" key="11">
    <source>
        <dbReference type="Proteomes" id="UP000240530"/>
    </source>
</evidence>
<evidence type="ECO:0000259" key="9">
    <source>
        <dbReference type="Pfam" id="PF12320"/>
    </source>
</evidence>
<keyword evidence="4 7" id="KW-0540">Nuclease</keyword>
<dbReference type="InterPro" id="IPR029052">
    <property type="entry name" value="Metallo-depent_PP-like"/>
</dbReference>
<keyword evidence="5 7" id="KW-0378">Hydrolase</keyword>
<evidence type="ECO:0000256" key="7">
    <source>
        <dbReference type="RuleBase" id="RU363069"/>
    </source>
</evidence>
<protein>
    <recommendedName>
        <fullName evidence="3 7">Nuclease SbcCD subunit D</fullName>
    </recommendedName>
</protein>
<dbReference type="Pfam" id="PF00149">
    <property type="entry name" value="Metallophos"/>
    <property type="match status" value="1"/>
</dbReference>
<gene>
    <name evidence="7" type="primary">sbcD</name>
    <name evidence="10" type="ORF">C0W93_13615</name>
</gene>
<name>A0A2T3KTQ3_PHOLD</name>
<dbReference type="PANTHER" id="PTHR30337:SF0">
    <property type="entry name" value="NUCLEASE SBCCD SUBUNIT D"/>
    <property type="match status" value="1"/>
</dbReference>
<evidence type="ECO:0000256" key="2">
    <source>
        <dbReference type="ARBA" id="ARBA00011322"/>
    </source>
</evidence>
<keyword evidence="7" id="KW-0233">DNA recombination</keyword>
<dbReference type="PANTHER" id="PTHR30337">
    <property type="entry name" value="COMPONENT OF ATP-DEPENDENT DSDNA EXONUCLEASE"/>
    <property type="match status" value="1"/>
</dbReference>
<evidence type="ECO:0000259" key="8">
    <source>
        <dbReference type="Pfam" id="PF00149"/>
    </source>
</evidence>
<keyword evidence="7" id="KW-0255">Endonuclease</keyword>
<accession>A0A2T3KTQ3</accession>
<dbReference type="CDD" id="cd00840">
    <property type="entry name" value="MPP_Mre11_N"/>
    <property type="match status" value="1"/>
</dbReference>
<dbReference type="InterPro" id="IPR026843">
    <property type="entry name" value="SbcD_C"/>
</dbReference>
<evidence type="ECO:0000313" key="10">
    <source>
        <dbReference type="EMBL" id="PSV09921.1"/>
    </source>
</evidence>
<evidence type="ECO:0000256" key="4">
    <source>
        <dbReference type="ARBA" id="ARBA00022722"/>
    </source>
</evidence>
<reference evidence="10 11" key="1">
    <citation type="submission" date="2018-03" db="EMBL/GenBank/DDBJ databases">
        <title>Whole genome sequencing of Histamine producing bacteria.</title>
        <authorList>
            <person name="Butler K."/>
        </authorList>
    </citation>
    <scope>NUCLEOTIDE SEQUENCE [LARGE SCALE GENOMIC DNA]</scope>
    <source>
        <strain evidence="10 11">Res.4.1</strain>
    </source>
</reference>
<dbReference type="GO" id="GO:0006260">
    <property type="term" value="P:DNA replication"/>
    <property type="evidence" value="ECO:0007669"/>
    <property type="project" value="UniProtKB-KW"/>
</dbReference>
<dbReference type="Gene3D" id="3.60.21.10">
    <property type="match status" value="1"/>
</dbReference>
<dbReference type="SUPFAM" id="SSF56300">
    <property type="entry name" value="Metallo-dependent phosphatases"/>
    <property type="match status" value="1"/>
</dbReference>
<feature type="domain" description="Calcineurin-like phosphoesterase" evidence="8">
    <location>
        <begin position="1"/>
        <end position="233"/>
    </location>
</feature>
<dbReference type="InterPro" id="IPR041796">
    <property type="entry name" value="Mre11_N"/>
</dbReference>
<comment type="similarity">
    <text evidence="1 7">Belongs to the SbcD family.</text>
</comment>
<dbReference type="EMBL" id="PYNS01000015">
    <property type="protein sequence ID" value="PSV09921.1"/>
    <property type="molecule type" value="Genomic_DNA"/>
</dbReference>
<evidence type="ECO:0000256" key="1">
    <source>
        <dbReference type="ARBA" id="ARBA00010555"/>
    </source>
</evidence>
<evidence type="ECO:0000256" key="3">
    <source>
        <dbReference type="ARBA" id="ARBA00013365"/>
    </source>
</evidence>
<dbReference type="GO" id="GO:0006310">
    <property type="term" value="P:DNA recombination"/>
    <property type="evidence" value="ECO:0007669"/>
    <property type="project" value="UniProtKB-KW"/>
</dbReference>
<dbReference type="Proteomes" id="UP000240530">
    <property type="component" value="Unassembled WGS sequence"/>
</dbReference>